<reference evidence="2 3" key="1">
    <citation type="submission" date="2021-04" db="EMBL/GenBank/DDBJ databases">
        <authorList>
            <person name="Bliznina A."/>
        </authorList>
    </citation>
    <scope>NUCLEOTIDE SEQUENCE [LARGE SCALE GENOMIC DNA]</scope>
</reference>
<sequence length="185" mass="21693">MDRHSEVRRNIRNFEQSENKCQKSSIWKRIRKIFSSKKEKFEIPISRENFEDLRDDAFYKLQIANQISVHNVEQVNHNRKTSIAIRNGGRWKRSQLRKENSVDSESTSHLYPSQHTTPCSIKRSLRSLERLSGFDISTDKINSGCSSSANFNYQRRQSLKSNYSGRVTFENFGSSQRRLLNKSIS</sequence>
<name>A0ABN7T9A8_OIKDI</name>
<organism evidence="2 3">
    <name type="scientific">Oikopleura dioica</name>
    <name type="common">Tunicate</name>
    <dbReference type="NCBI Taxonomy" id="34765"/>
    <lineage>
        <taxon>Eukaryota</taxon>
        <taxon>Metazoa</taxon>
        <taxon>Chordata</taxon>
        <taxon>Tunicata</taxon>
        <taxon>Appendicularia</taxon>
        <taxon>Copelata</taxon>
        <taxon>Oikopleuridae</taxon>
        <taxon>Oikopleura</taxon>
    </lineage>
</organism>
<keyword evidence="3" id="KW-1185">Reference proteome</keyword>
<gene>
    <name evidence="2" type="ORF">OKIOD_LOCUS14134</name>
</gene>
<evidence type="ECO:0000256" key="1">
    <source>
        <dbReference type="SAM" id="MobiDB-lite"/>
    </source>
</evidence>
<feature type="region of interest" description="Disordered" evidence="1">
    <location>
        <begin position="94"/>
        <end position="117"/>
    </location>
</feature>
<proteinExistence type="predicted"/>
<dbReference type="Proteomes" id="UP001158576">
    <property type="component" value="Chromosome 2"/>
</dbReference>
<accession>A0ABN7T9A8</accession>
<evidence type="ECO:0000313" key="3">
    <source>
        <dbReference type="Proteomes" id="UP001158576"/>
    </source>
</evidence>
<feature type="compositionally biased region" description="Polar residues" evidence="1">
    <location>
        <begin position="103"/>
        <end position="117"/>
    </location>
</feature>
<protein>
    <submittedName>
        <fullName evidence="2">Oidioi.mRNA.OKI2018_I69.chr2.g5369.t1.cds</fullName>
    </submittedName>
</protein>
<evidence type="ECO:0000313" key="2">
    <source>
        <dbReference type="EMBL" id="CAG5111033.1"/>
    </source>
</evidence>
<dbReference type="EMBL" id="OU015567">
    <property type="protein sequence ID" value="CAG5111033.1"/>
    <property type="molecule type" value="Genomic_DNA"/>
</dbReference>